<dbReference type="SMR" id="A2GDE6"/>
<evidence type="ECO:0000256" key="2">
    <source>
        <dbReference type="ARBA" id="ARBA00022884"/>
    </source>
</evidence>
<dbReference type="SUPFAM" id="SSF54928">
    <property type="entry name" value="RNA-binding domain, RBD"/>
    <property type="match status" value="2"/>
</dbReference>
<gene>
    <name evidence="5" type="ORF">TVAG_508040</name>
</gene>
<dbReference type="STRING" id="5722.A2GDE6"/>
<dbReference type="OMA" id="YHHQQSW"/>
<dbReference type="InterPro" id="IPR000504">
    <property type="entry name" value="RRM_dom"/>
</dbReference>
<dbReference type="InParanoid" id="A2GDE6"/>
<dbReference type="InterPro" id="IPR012677">
    <property type="entry name" value="Nucleotide-bd_a/b_plait_sf"/>
</dbReference>
<evidence type="ECO:0000256" key="1">
    <source>
        <dbReference type="ARBA" id="ARBA00022737"/>
    </source>
</evidence>
<dbReference type="FunCoup" id="A2GDE6">
    <property type="interactions" value="468"/>
</dbReference>
<dbReference type="PROSITE" id="PS50102">
    <property type="entry name" value="RRM"/>
    <property type="match status" value="2"/>
</dbReference>
<dbReference type="OrthoDB" id="446113at2759"/>
<feature type="domain" description="RRM" evidence="4">
    <location>
        <begin position="100"/>
        <end position="178"/>
    </location>
</feature>
<dbReference type="CDD" id="cd00590">
    <property type="entry name" value="RRM_SF"/>
    <property type="match status" value="2"/>
</dbReference>
<dbReference type="KEGG" id="tva:75678441"/>
<dbReference type="eggNOG" id="KOG0118">
    <property type="taxonomic scope" value="Eukaryota"/>
</dbReference>
<keyword evidence="1" id="KW-0677">Repeat</keyword>
<dbReference type="RefSeq" id="XP_001297747.1">
    <property type="nucleotide sequence ID" value="XM_001297746.1"/>
</dbReference>
<proteinExistence type="predicted"/>
<dbReference type="EMBL" id="DS115188">
    <property type="protein sequence ID" value="EAX84817.1"/>
    <property type="molecule type" value="Genomic_DNA"/>
</dbReference>
<organism evidence="5 6">
    <name type="scientific">Trichomonas vaginalis (strain ATCC PRA-98 / G3)</name>
    <dbReference type="NCBI Taxonomy" id="412133"/>
    <lineage>
        <taxon>Eukaryota</taxon>
        <taxon>Metamonada</taxon>
        <taxon>Parabasalia</taxon>
        <taxon>Trichomonadida</taxon>
        <taxon>Trichomonadidae</taxon>
        <taxon>Trichomonas</taxon>
    </lineage>
</organism>
<feature type="domain" description="RRM" evidence="4">
    <location>
        <begin position="194"/>
        <end position="269"/>
    </location>
</feature>
<dbReference type="Pfam" id="PF00076">
    <property type="entry name" value="RRM_1"/>
    <property type="match status" value="3"/>
</dbReference>
<evidence type="ECO:0000256" key="3">
    <source>
        <dbReference type="PROSITE-ProRule" id="PRU00176"/>
    </source>
</evidence>
<dbReference type="VEuPathDB" id="TrichDB:TVAG_508040"/>
<dbReference type="Proteomes" id="UP000001542">
    <property type="component" value="Unassembled WGS sequence"/>
</dbReference>
<dbReference type="InterPro" id="IPR050825">
    <property type="entry name" value="RBM42_RBP45_47-like"/>
</dbReference>
<dbReference type="AlphaFoldDB" id="A2GDE6"/>
<dbReference type="InterPro" id="IPR035979">
    <property type="entry name" value="RBD_domain_sf"/>
</dbReference>
<keyword evidence="6" id="KW-1185">Reference proteome</keyword>
<reference evidence="5" key="1">
    <citation type="submission" date="2006-10" db="EMBL/GenBank/DDBJ databases">
        <authorList>
            <person name="Amadeo P."/>
            <person name="Zhao Q."/>
            <person name="Wortman J."/>
            <person name="Fraser-Liggett C."/>
            <person name="Carlton J."/>
        </authorList>
    </citation>
    <scope>NUCLEOTIDE SEQUENCE</scope>
    <source>
        <strain evidence="5">G3</strain>
    </source>
</reference>
<name>A2GDE6_TRIV3</name>
<evidence type="ECO:0000313" key="5">
    <source>
        <dbReference type="EMBL" id="EAX84817.1"/>
    </source>
</evidence>
<evidence type="ECO:0000259" key="4">
    <source>
        <dbReference type="PROSITE" id="PS50102"/>
    </source>
</evidence>
<dbReference type="VEuPathDB" id="TrichDB:TVAGG3_0911930"/>
<evidence type="ECO:0000313" key="6">
    <source>
        <dbReference type="Proteomes" id="UP000001542"/>
    </source>
</evidence>
<dbReference type="PANTHER" id="PTHR47640:SF10">
    <property type="entry name" value="TRNA SELENOCYSTEINE 1-ASSOCIATED PROTEIN 1-RELATED"/>
    <property type="match status" value="1"/>
</dbReference>
<dbReference type="GO" id="GO:0003729">
    <property type="term" value="F:mRNA binding"/>
    <property type="evidence" value="ECO:0007669"/>
    <property type="project" value="InterPro"/>
</dbReference>
<sequence>MTQLWVGNTVIWKDEESLMSDVKQMTGKQPKSCWFAKDKSTGTHLNYGFLVFASKNNAAEVIRLLNGTEVPNSNGNKFKLGWGNTTFESDADTIAKAEGFSCYVGGLPSSVKESELLEFFKRYFPNAINARLIRDEKGNSKGYGFIKFNKHQEVIDAIQTLNNVNFKGHPLKVKEGTQNRVSTNENNSLDVKNTTLFITNIDPDVVKEETLLQNFHQYGNVLSVKIDPNNQSWATVVMETHTSAESAKNALSGSQFGGTTKAVIEWGKAIDDAPDTKQTIVVPILNPPKISKKKQAAFFNEENTNKVVNIMRIFSEQNRQKPLEKSNPIIANRMAASSSLDLSLQYESRLYSQNVPEEAKFWYY</sequence>
<reference evidence="5" key="2">
    <citation type="journal article" date="2007" name="Science">
        <title>Draft genome sequence of the sexually transmitted pathogen Trichomonas vaginalis.</title>
        <authorList>
            <person name="Carlton J.M."/>
            <person name="Hirt R.P."/>
            <person name="Silva J.C."/>
            <person name="Delcher A.L."/>
            <person name="Schatz M."/>
            <person name="Zhao Q."/>
            <person name="Wortman J.R."/>
            <person name="Bidwell S.L."/>
            <person name="Alsmark U.C.M."/>
            <person name="Besteiro S."/>
            <person name="Sicheritz-Ponten T."/>
            <person name="Noel C.J."/>
            <person name="Dacks J.B."/>
            <person name="Foster P.G."/>
            <person name="Simillion C."/>
            <person name="Van de Peer Y."/>
            <person name="Miranda-Saavedra D."/>
            <person name="Barton G.J."/>
            <person name="Westrop G.D."/>
            <person name="Mueller S."/>
            <person name="Dessi D."/>
            <person name="Fiori P.L."/>
            <person name="Ren Q."/>
            <person name="Paulsen I."/>
            <person name="Zhang H."/>
            <person name="Bastida-Corcuera F.D."/>
            <person name="Simoes-Barbosa A."/>
            <person name="Brown M.T."/>
            <person name="Hayes R.D."/>
            <person name="Mukherjee M."/>
            <person name="Okumura C.Y."/>
            <person name="Schneider R."/>
            <person name="Smith A.J."/>
            <person name="Vanacova S."/>
            <person name="Villalvazo M."/>
            <person name="Haas B.J."/>
            <person name="Pertea M."/>
            <person name="Feldblyum T.V."/>
            <person name="Utterback T.R."/>
            <person name="Shu C.L."/>
            <person name="Osoegawa K."/>
            <person name="de Jong P.J."/>
            <person name="Hrdy I."/>
            <person name="Horvathova L."/>
            <person name="Zubacova Z."/>
            <person name="Dolezal P."/>
            <person name="Malik S.B."/>
            <person name="Logsdon J.M. Jr."/>
            <person name="Henze K."/>
            <person name="Gupta A."/>
            <person name="Wang C.C."/>
            <person name="Dunne R.L."/>
            <person name="Upcroft J.A."/>
            <person name="Upcroft P."/>
            <person name="White O."/>
            <person name="Salzberg S.L."/>
            <person name="Tang P."/>
            <person name="Chiu C.-H."/>
            <person name="Lee Y.-S."/>
            <person name="Embley T.M."/>
            <person name="Coombs G.H."/>
            <person name="Mottram J.C."/>
            <person name="Tachezy J."/>
            <person name="Fraser-Liggett C.M."/>
            <person name="Johnson P.J."/>
        </authorList>
    </citation>
    <scope>NUCLEOTIDE SEQUENCE [LARGE SCALE GENOMIC DNA]</scope>
    <source>
        <strain evidence="5">G3</strain>
    </source>
</reference>
<protein>
    <recommendedName>
        <fullName evidence="4">RRM domain-containing protein</fullName>
    </recommendedName>
</protein>
<dbReference type="FunFam" id="3.30.70.330:FF:002143">
    <property type="match status" value="1"/>
</dbReference>
<keyword evidence="2 3" id="KW-0694">RNA-binding</keyword>
<dbReference type="Gene3D" id="3.30.70.330">
    <property type="match status" value="3"/>
</dbReference>
<accession>A2GDE6</accession>
<dbReference type="GO" id="GO:1990904">
    <property type="term" value="C:ribonucleoprotein complex"/>
    <property type="evidence" value="ECO:0000318"/>
    <property type="project" value="GO_Central"/>
</dbReference>
<dbReference type="SMART" id="SM00360">
    <property type="entry name" value="RRM"/>
    <property type="match status" value="3"/>
</dbReference>
<dbReference type="PANTHER" id="PTHR47640">
    <property type="entry name" value="TRNA SELENOCYSTEINE 1-ASSOCIATED PROTEIN 1-RELATED-RELATED"/>
    <property type="match status" value="1"/>
</dbReference>
<dbReference type="GO" id="GO:0003723">
    <property type="term" value="F:RNA binding"/>
    <property type="evidence" value="ECO:0000318"/>
    <property type="project" value="GO_Central"/>
</dbReference>